<feature type="domain" description="Beta-xylosidase C-terminal Concanavalin A-like" evidence="7">
    <location>
        <begin position="357"/>
        <end position="559"/>
    </location>
</feature>
<dbReference type="Gene3D" id="2.60.120.200">
    <property type="match status" value="1"/>
</dbReference>
<comment type="caution">
    <text evidence="8">The sequence shown here is derived from an EMBL/GenBank/DDBJ whole genome shotgun (WGS) entry which is preliminary data.</text>
</comment>
<dbReference type="Pfam" id="PF04616">
    <property type="entry name" value="Glyco_hydro_43"/>
    <property type="match status" value="1"/>
</dbReference>
<evidence type="ECO:0000256" key="4">
    <source>
        <dbReference type="PIRSR" id="PIRSR606710-1"/>
    </source>
</evidence>
<dbReference type="GO" id="GO:0004553">
    <property type="term" value="F:hydrolase activity, hydrolyzing O-glycosyl compounds"/>
    <property type="evidence" value="ECO:0007669"/>
    <property type="project" value="InterPro"/>
</dbReference>
<dbReference type="InterPro" id="IPR013320">
    <property type="entry name" value="ConA-like_dom_sf"/>
</dbReference>
<feature type="active site" description="Proton acceptor" evidence="4">
    <location>
        <position position="41"/>
    </location>
</feature>
<evidence type="ECO:0000256" key="2">
    <source>
        <dbReference type="ARBA" id="ARBA00022801"/>
    </source>
</evidence>
<dbReference type="PANTHER" id="PTHR42812">
    <property type="entry name" value="BETA-XYLOSIDASE"/>
    <property type="match status" value="1"/>
</dbReference>
<protein>
    <submittedName>
        <fullName evidence="8">Xylan 1,4-beta-xylosidase</fullName>
    </submittedName>
</protein>
<keyword evidence="3 6" id="KW-0326">Glycosidase</keyword>
<evidence type="ECO:0000256" key="3">
    <source>
        <dbReference type="ARBA" id="ARBA00023295"/>
    </source>
</evidence>
<dbReference type="InterPro" id="IPR006710">
    <property type="entry name" value="Glyco_hydro_43"/>
</dbReference>
<accession>U2WUG3</accession>
<reference evidence="9" key="1">
    <citation type="journal article" date="2013" name="Genome">
        <title>Draft Genome Sequence of Geobacillus kaustophilus GBlys, a Lysogenic Strain with Bacteriophage phiOH2.</title>
        <authorList>
            <person name="Doi K."/>
            <person name="Mori K."/>
            <person name="Martono H."/>
            <person name="Nagayoshi Y."/>
            <person name="Fujino Y."/>
            <person name="Tashiro K."/>
            <person name="Kuhara S."/>
            <person name="Ohshima T."/>
        </authorList>
    </citation>
    <scope>NUCLEOTIDE SEQUENCE [LARGE SCALE GENOMIC DNA]</scope>
    <source>
        <strain evidence="9">GBlys</strain>
    </source>
</reference>
<name>U2WUG3_GEOKU</name>
<gene>
    <name evidence="8" type="ORF">GBL_2618</name>
</gene>
<feature type="site" description="Important for catalytic activity, responsible for pKa modulation of the active site Glu and correct orientation of both the proton donor and substrate" evidence="5">
    <location>
        <position position="154"/>
    </location>
</feature>
<dbReference type="GO" id="GO:0005975">
    <property type="term" value="P:carbohydrate metabolic process"/>
    <property type="evidence" value="ECO:0007669"/>
    <property type="project" value="InterPro"/>
</dbReference>
<dbReference type="Pfam" id="PF17851">
    <property type="entry name" value="GH43_C2"/>
    <property type="match status" value="1"/>
</dbReference>
<evidence type="ECO:0000259" key="7">
    <source>
        <dbReference type="Pfam" id="PF17851"/>
    </source>
</evidence>
<dbReference type="InterPro" id="IPR041542">
    <property type="entry name" value="GH43_C2"/>
</dbReference>
<dbReference type="SUPFAM" id="SSF75005">
    <property type="entry name" value="Arabinanase/levansucrase/invertase"/>
    <property type="match status" value="1"/>
</dbReference>
<evidence type="ECO:0000313" key="9">
    <source>
        <dbReference type="Proteomes" id="UP000016424"/>
    </source>
</evidence>
<evidence type="ECO:0000256" key="1">
    <source>
        <dbReference type="ARBA" id="ARBA00009865"/>
    </source>
</evidence>
<dbReference type="EMBL" id="BASG01000029">
    <property type="protein sequence ID" value="GAD14401.1"/>
    <property type="molecule type" value="Genomic_DNA"/>
</dbReference>
<proteinExistence type="inferred from homology"/>
<dbReference type="InterPro" id="IPR051795">
    <property type="entry name" value="Glycosyl_Hydrlase_43"/>
</dbReference>
<comment type="similarity">
    <text evidence="1 6">Belongs to the glycosyl hydrolase 43 family.</text>
</comment>
<evidence type="ECO:0000256" key="5">
    <source>
        <dbReference type="PIRSR" id="PIRSR606710-2"/>
    </source>
</evidence>
<dbReference type="Proteomes" id="UP000016424">
    <property type="component" value="Unassembled WGS sequence"/>
</dbReference>
<evidence type="ECO:0000313" key="8">
    <source>
        <dbReference type="EMBL" id="GAD14401.1"/>
    </source>
</evidence>
<dbReference type="PANTHER" id="PTHR42812:SF12">
    <property type="entry name" value="BETA-XYLOSIDASE-RELATED"/>
    <property type="match status" value="1"/>
</dbReference>
<dbReference type="Gene3D" id="2.115.10.20">
    <property type="entry name" value="Glycosyl hydrolase domain, family 43"/>
    <property type="match status" value="1"/>
</dbReference>
<feature type="active site" description="Proton donor" evidence="4">
    <location>
        <position position="213"/>
    </location>
</feature>
<dbReference type="SUPFAM" id="SSF49899">
    <property type="entry name" value="Concanavalin A-like lectins/glucanases"/>
    <property type="match status" value="1"/>
</dbReference>
<dbReference type="AlphaFoldDB" id="U2WUG3"/>
<organism evidence="8 9">
    <name type="scientific">Geobacillus kaustophilus GBlys</name>
    <dbReference type="NCBI Taxonomy" id="1337888"/>
    <lineage>
        <taxon>Bacteria</taxon>
        <taxon>Bacillati</taxon>
        <taxon>Bacillota</taxon>
        <taxon>Bacilli</taxon>
        <taxon>Bacillales</taxon>
        <taxon>Anoxybacillaceae</taxon>
        <taxon>Geobacillus</taxon>
        <taxon>Geobacillus thermoleovorans group</taxon>
    </lineage>
</organism>
<sequence>MIFTSGKRYKILSLKAEMAGKERGEKVLKIKNPILTGFHPDPSICRAGDDYYIAVSTFEWFPGVRIYHSKDLKNWRLVARPLNRLSQLNMIGNPDSGGIWAPHLSYSDGKFWLIYTDVKVVEGQWKDGHNYLVTCDTIDGEWSDPIYLNSSGFDPSLFHDEDGRKYLVNMYWDHRVGHHSFYGIVLQEYSVEQKKLVGEPKIIFKGTDLRITEGPHLYKINGYYYLLTAEGGTRYNHAATIARSTSLYGPYEVHPDNPLITSWPYPRNPLQKAGHASIVHTHTDEWFLVHLTGRPLPKEGEPLLEHRGYCPLGRETAIQRLEWKNGWPYVVGGNEPSLEIDGPNVEEVPWEKDYDEKDDFDGDTLNHHFQTLRIPLGEDIATLKARPGHLRLYGRESLTSRFTQAFVARRWQHFTFVAETKVAFRPTTFQQSAGLVNYYNTQNWTTLQLTWHEEKGRILELMACDHLVVDQPLRGQEIVVPNDVEYVYLRVNVKTTTYKYAYSFDGVHWKEIPVTFESYKLSDDYIKSRAAFTGAFVGLHCRDGSGQNNYADFDYFLYKEL</sequence>
<evidence type="ECO:0000256" key="6">
    <source>
        <dbReference type="RuleBase" id="RU361187"/>
    </source>
</evidence>
<keyword evidence="2 6" id="KW-0378">Hydrolase</keyword>
<dbReference type="CDD" id="cd09000">
    <property type="entry name" value="GH43_SXA-like"/>
    <property type="match status" value="1"/>
</dbReference>
<dbReference type="InterPro" id="IPR023296">
    <property type="entry name" value="Glyco_hydro_beta-prop_sf"/>
</dbReference>